<protein>
    <submittedName>
        <fullName evidence="2">Uncharacterized protein</fullName>
    </submittedName>
</protein>
<dbReference type="Proteomes" id="UP000626109">
    <property type="component" value="Unassembled WGS sequence"/>
</dbReference>
<evidence type="ECO:0000256" key="1">
    <source>
        <dbReference type="SAM" id="MobiDB-lite"/>
    </source>
</evidence>
<sequence length="308" mass="32594">MCEQPGVEDLDVKRRSCLEAARALEEARSGSAEDDFDKLASALDAAERAGVSKADIEVEARRQQQHREEATAARQLRREELTAALTSAAAGDDEEALSSALSDAGADLAGLKQDVPQLLARARQKLADLQAARCAKARREAAESALCAAMEGEDVPVLAQAINEAMASGLGVQAAPANKRKAALEEVKKRAQSRQVMAQRLEATRARGNAKALAQAIEAAIRIGVDGPAIARAQQQLSQLQLSEEEKVQQREDPGTKKAIPKGEDEDVREKKRERAQAASALSACTVGADLSALTAALAWASEASVAE</sequence>
<proteinExistence type="predicted"/>
<dbReference type="EMBL" id="CAJNNW010036861">
    <property type="protein sequence ID" value="CAE8737976.1"/>
    <property type="molecule type" value="Genomic_DNA"/>
</dbReference>
<name>A0A813LUA4_POLGL</name>
<feature type="region of interest" description="Disordered" evidence="1">
    <location>
        <begin position="242"/>
        <end position="275"/>
    </location>
</feature>
<dbReference type="AlphaFoldDB" id="A0A813LUA4"/>
<reference evidence="2" key="1">
    <citation type="submission" date="2021-02" db="EMBL/GenBank/DDBJ databases">
        <authorList>
            <person name="Dougan E. K."/>
            <person name="Rhodes N."/>
            <person name="Thang M."/>
            <person name="Chan C."/>
        </authorList>
    </citation>
    <scope>NUCLEOTIDE SEQUENCE</scope>
</reference>
<accession>A0A813LUA4</accession>
<gene>
    <name evidence="2" type="ORF">PGLA2088_LOCUS48993</name>
</gene>
<comment type="caution">
    <text evidence="2">The sequence shown here is derived from an EMBL/GenBank/DDBJ whole genome shotgun (WGS) entry which is preliminary data.</text>
</comment>
<organism evidence="2 3">
    <name type="scientific">Polarella glacialis</name>
    <name type="common">Dinoflagellate</name>
    <dbReference type="NCBI Taxonomy" id="89957"/>
    <lineage>
        <taxon>Eukaryota</taxon>
        <taxon>Sar</taxon>
        <taxon>Alveolata</taxon>
        <taxon>Dinophyceae</taxon>
        <taxon>Suessiales</taxon>
        <taxon>Suessiaceae</taxon>
        <taxon>Polarella</taxon>
    </lineage>
</organism>
<evidence type="ECO:0000313" key="3">
    <source>
        <dbReference type="Proteomes" id="UP000626109"/>
    </source>
</evidence>
<feature type="compositionally biased region" description="Basic and acidic residues" evidence="1">
    <location>
        <begin position="244"/>
        <end position="256"/>
    </location>
</feature>
<feature type="non-terminal residue" evidence="2">
    <location>
        <position position="308"/>
    </location>
</feature>
<evidence type="ECO:0000313" key="2">
    <source>
        <dbReference type="EMBL" id="CAE8737976.1"/>
    </source>
</evidence>